<dbReference type="InterPro" id="IPR047546">
    <property type="entry name" value="Rcat_RBR_RNF216"/>
</dbReference>
<dbReference type="PROSITE" id="PS51873">
    <property type="entry name" value="TRIAD"/>
    <property type="match status" value="1"/>
</dbReference>
<dbReference type="CDD" id="cd20353">
    <property type="entry name" value="Rcat_RBR_RNF216"/>
    <property type="match status" value="1"/>
</dbReference>
<evidence type="ECO:0000256" key="8">
    <source>
        <dbReference type="SAM" id="MobiDB-lite"/>
    </source>
</evidence>
<dbReference type="Pfam" id="PF26200">
    <property type="entry name" value="Rcat_RNF216"/>
    <property type="match status" value="1"/>
</dbReference>
<dbReference type="OrthoDB" id="10009520at2759"/>
<dbReference type="HOGENOM" id="CLU_017097_0_0_1"/>
<evidence type="ECO:0000256" key="4">
    <source>
        <dbReference type="ARBA" id="ARBA00022737"/>
    </source>
</evidence>
<evidence type="ECO:0000256" key="5">
    <source>
        <dbReference type="ARBA" id="ARBA00022771"/>
    </source>
</evidence>
<dbReference type="EMBL" id="GL629769">
    <property type="protein sequence ID" value="EFX02916.1"/>
    <property type="molecule type" value="Genomic_DNA"/>
</dbReference>
<reference evidence="10 11" key="1">
    <citation type="journal article" date="2011" name="Proc. Natl. Acad. Sci. U.S.A.">
        <title>Genome and transcriptome analyses of the mountain pine beetle-fungal symbiont Grosmannia clavigera, a lodgepole pine pathogen.</title>
        <authorList>
            <person name="DiGuistini S."/>
            <person name="Wang Y."/>
            <person name="Liao N.Y."/>
            <person name="Taylor G."/>
            <person name="Tanguay P."/>
            <person name="Feau N."/>
            <person name="Henrissat B."/>
            <person name="Chan S.K."/>
            <person name="Hesse-Orce U."/>
            <person name="Alamouti S.M."/>
            <person name="Tsui C.K.M."/>
            <person name="Docking R.T."/>
            <person name="Levasseur A."/>
            <person name="Haridas S."/>
            <person name="Robertson G."/>
            <person name="Birol I."/>
            <person name="Holt R.A."/>
            <person name="Marra M.A."/>
            <person name="Hamelin R.C."/>
            <person name="Hirst M."/>
            <person name="Jones S.J.M."/>
            <person name="Bohlmann J."/>
            <person name="Breuil C."/>
        </authorList>
    </citation>
    <scope>NUCLEOTIDE SEQUENCE [LARGE SCALE GENOMIC DNA]</scope>
    <source>
        <strain evidence="11">kw1407 / UAMH 11150</strain>
    </source>
</reference>
<evidence type="ECO:0000256" key="1">
    <source>
        <dbReference type="ARBA" id="ARBA00004906"/>
    </source>
</evidence>
<keyword evidence="7" id="KW-0862">Zinc</keyword>
<feature type="compositionally biased region" description="Low complexity" evidence="8">
    <location>
        <begin position="74"/>
        <end position="93"/>
    </location>
</feature>
<evidence type="ECO:0000256" key="3">
    <source>
        <dbReference type="ARBA" id="ARBA00022723"/>
    </source>
</evidence>
<dbReference type="GO" id="GO:0008270">
    <property type="term" value="F:zinc ion binding"/>
    <property type="evidence" value="ECO:0007669"/>
    <property type="project" value="UniProtKB-KW"/>
</dbReference>
<sequence>MVLGSFLHNSSKRRSGGSDASREQRPVSSSSMKRPSAGRNGSRSRSRGRNRDRSHSRGRSQAKDGGSLLRPEVTTDAVGGSSAASSTTRTASAGAPEYISDEAHLAPLGSEAPDLRELNSSLAALAVVFPDVQVEVFREMLANFDGESRLALVADALLKNRVTWVKGRWRVAADVRTAATSASSTSSTSSASSAVSSSSAPPSFSPVAPAERFRSPEYKKAAMALAYHEFMGLSRSTINAVMAEQNYAYLDGRDALVRISGKSWRFALSSLFLRRKAVTSAEAENHPLIVWKSSGRGSILPTIRTTGSAELDCELFEALIVPLRAQRRAAQEDADRELASTVNMAEAEEAGATYDCACCFGTATFEEMTTCSGDAAHLVCFRCVQHSVREAVFGQGWARTIETDKGTLRCTAVDSTDCAGVIPADHLHRALLDGPRGGDVLCHLERRLAEHSLLGSGLPLVRCPFCAYAEVDDIYVPFHEASPRVRVDNLYSLVCLMLLCGATPVLVVPLLLVAVVAALLPRSGALAVLSRSYAGEQLTAAMTRYRRRRRGQQFRCQNPACGRVSCLGCSKEWVDVHVCHESSLVALRTQVEQAMSMAIKRVCPRCHTSFVKTVGCNKLTCPCGYRMCYVCRRDISGNDGPDAGYRHFCDHFRPHGDGRACNQCRKCNLWETEDTEAVLAAAREEAERKWMETERRELSQSERAFLETGIAAKTTPASAATRRLVGSVLGVEKGGAPGAGNGADKAEYGDGHVLPRSGVRLPSMAELLDWLLESVLV</sequence>
<evidence type="ECO:0000256" key="2">
    <source>
        <dbReference type="ARBA" id="ARBA00022679"/>
    </source>
</evidence>
<dbReference type="InterPro" id="IPR044066">
    <property type="entry name" value="TRIAD_supradom"/>
</dbReference>
<proteinExistence type="predicted"/>
<dbReference type="PANTHER" id="PTHR22770">
    <property type="entry name" value="UBIQUITIN CONJUGATING ENZYME 7 INTERACTING PROTEIN-RELATED"/>
    <property type="match status" value="1"/>
</dbReference>
<evidence type="ECO:0000259" key="9">
    <source>
        <dbReference type="PROSITE" id="PS51873"/>
    </source>
</evidence>
<organism evidence="11">
    <name type="scientific">Grosmannia clavigera (strain kw1407 / UAMH 11150)</name>
    <name type="common">Blue stain fungus</name>
    <name type="synonym">Graphiocladiella clavigera</name>
    <dbReference type="NCBI Taxonomy" id="655863"/>
    <lineage>
        <taxon>Eukaryota</taxon>
        <taxon>Fungi</taxon>
        <taxon>Dikarya</taxon>
        <taxon>Ascomycota</taxon>
        <taxon>Pezizomycotina</taxon>
        <taxon>Sordariomycetes</taxon>
        <taxon>Sordariomycetidae</taxon>
        <taxon>Ophiostomatales</taxon>
        <taxon>Ophiostomataceae</taxon>
        <taxon>Leptographium</taxon>
    </lineage>
</organism>
<dbReference type="Pfam" id="PF26112">
    <property type="entry name" value="UBA_RNF216"/>
    <property type="match status" value="1"/>
</dbReference>
<dbReference type="InParanoid" id="F0XGU0"/>
<dbReference type="InterPro" id="IPR058758">
    <property type="entry name" value="UBA_RNF216"/>
</dbReference>
<keyword evidence="4" id="KW-0677">Repeat</keyword>
<dbReference type="InterPro" id="IPR051628">
    <property type="entry name" value="LUBAC_E3_Ligases"/>
</dbReference>
<name>F0XGU0_GROCL</name>
<dbReference type="GeneID" id="25975879"/>
<dbReference type="Proteomes" id="UP000007796">
    <property type="component" value="Unassembled WGS sequence"/>
</dbReference>
<dbReference type="AlphaFoldDB" id="F0XGU0"/>
<keyword evidence="5" id="KW-0863">Zinc-finger</keyword>
<dbReference type="Pfam" id="PF26191">
    <property type="entry name" value="RING-HC_RBR_RNF216"/>
    <property type="match status" value="1"/>
</dbReference>
<dbReference type="RefSeq" id="XP_014172398.1">
    <property type="nucleotide sequence ID" value="XM_014316923.1"/>
</dbReference>
<keyword evidence="6" id="KW-0833">Ubl conjugation pathway</keyword>
<dbReference type="Gene3D" id="1.20.120.1750">
    <property type="match status" value="1"/>
</dbReference>
<dbReference type="InterPro" id="IPR047544">
    <property type="entry name" value="RING-HC_RBR_RNF216"/>
</dbReference>
<dbReference type="PANTHER" id="PTHR22770:SF42">
    <property type="entry name" value="FINGER PROTEIN (ZIN), PUTATIVE (AFU_ORTHOLOGUE AFUA_4G03910)-RELATED"/>
    <property type="match status" value="1"/>
</dbReference>
<feature type="region of interest" description="Disordered" evidence="8">
    <location>
        <begin position="182"/>
        <end position="209"/>
    </location>
</feature>
<keyword evidence="2" id="KW-0808">Transferase</keyword>
<comment type="pathway">
    <text evidence="1">Protein modification; protein ubiquitination.</text>
</comment>
<keyword evidence="11" id="KW-1185">Reference proteome</keyword>
<feature type="region of interest" description="Disordered" evidence="8">
    <location>
        <begin position="1"/>
        <end position="93"/>
    </location>
</feature>
<dbReference type="SUPFAM" id="SSF57850">
    <property type="entry name" value="RING/U-box"/>
    <property type="match status" value="1"/>
</dbReference>
<keyword evidence="3" id="KW-0479">Metal-binding</keyword>
<evidence type="ECO:0000256" key="6">
    <source>
        <dbReference type="ARBA" id="ARBA00022786"/>
    </source>
</evidence>
<evidence type="ECO:0000313" key="10">
    <source>
        <dbReference type="EMBL" id="EFX02916.1"/>
    </source>
</evidence>
<accession>F0XGU0</accession>
<protein>
    <submittedName>
        <fullName evidence="10">Ring finger protein</fullName>
    </submittedName>
</protein>
<gene>
    <name evidence="10" type="ORF">CMQ_2845</name>
</gene>
<feature type="domain" description="RING-type" evidence="9">
    <location>
        <begin position="352"/>
        <end position="665"/>
    </location>
</feature>
<dbReference type="GO" id="GO:0016740">
    <property type="term" value="F:transferase activity"/>
    <property type="evidence" value="ECO:0007669"/>
    <property type="project" value="UniProtKB-KW"/>
</dbReference>
<evidence type="ECO:0000313" key="11">
    <source>
        <dbReference type="Proteomes" id="UP000007796"/>
    </source>
</evidence>
<dbReference type="STRING" id="655863.F0XGU0"/>
<dbReference type="CDD" id="cd16630">
    <property type="entry name" value="RING-HC_RBR_RNF216"/>
    <property type="match status" value="1"/>
</dbReference>
<evidence type="ECO:0000256" key="7">
    <source>
        <dbReference type="ARBA" id="ARBA00022833"/>
    </source>
</evidence>
<dbReference type="eggNOG" id="KOG1812">
    <property type="taxonomic scope" value="Eukaryota"/>
</dbReference>